<dbReference type="InterPro" id="IPR036249">
    <property type="entry name" value="Thioredoxin-like_sf"/>
</dbReference>
<dbReference type="SUPFAM" id="SSF52833">
    <property type="entry name" value="Thioredoxin-like"/>
    <property type="match status" value="1"/>
</dbReference>
<dbReference type="Proteomes" id="UP000243975">
    <property type="component" value="Unassembled WGS sequence"/>
</dbReference>
<feature type="compositionally biased region" description="Basic and acidic residues" evidence="1">
    <location>
        <begin position="187"/>
        <end position="197"/>
    </location>
</feature>
<dbReference type="GO" id="GO:0019432">
    <property type="term" value="P:triglyceride biosynthetic process"/>
    <property type="evidence" value="ECO:0007669"/>
    <property type="project" value="EnsemblPlants"/>
</dbReference>
<evidence type="ECO:0000313" key="2">
    <source>
        <dbReference type="EMBL" id="KVH96398.1"/>
    </source>
</evidence>
<dbReference type="STRING" id="59895.A0A103XT48"/>
<dbReference type="AlphaFoldDB" id="A0A103XT48"/>
<protein>
    <recommendedName>
        <fullName evidence="4">Thioredoxin-like fold</fullName>
    </recommendedName>
</protein>
<name>A0A103XT48_CYNCS</name>
<evidence type="ECO:0008006" key="4">
    <source>
        <dbReference type="Google" id="ProtNLM"/>
    </source>
</evidence>
<dbReference type="GO" id="GO:0005829">
    <property type="term" value="C:cytosol"/>
    <property type="evidence" value="ECO:0007669"/>
    <property type="project" value="EnsemblPlants"/>
</dbReference>
<feature type="compositionally biased region" description="Basic residues" evidence="1">
    <location>
        <begin position="173"/>
        <end position="186"/>
    </location>
</feature>
<dbReference type="CDD" id="cd02980">
    <property type="entry name" value="TRX_Fd_family"/>
    <property type="match status" value="1"/>
</dbReference>
<organism evidence="2 3">
    <name type="scientific">Cynara cardunculus var. scolymus</name>
    <name type="common">Globe artichoke</name>
    <name type="synonym">Cynara scolymus</name>
    <dbReference type="NCBI Taxonomy" id="59895"/>
    <lineage>
        <taxon>Eukaryota</taxon>
        <taxon>Viridiplantae</taxon>
        <taxon>Streptophyta</taxon>
        <taxon>Embryophyta</taxon>
        <taxon>Tracheophyta</taxon>
        <taxon>Spermatophyta</taxon>
        <taxon>Magnoliopsida</taxon>
        <taxon>eudicotyledons</taxon>
        <taxon>Gunneridae</taxon>
        <taxon>Pentapetalae</taxon>
        <taxon>asterids</taxon>
        <taxon>campanulids</taxon>
        <taxon>Asterales</taxon>
        <taxon>Asteraceae</taxon>
        <taxon>Carduoideae</taxon>
        <taxon>Cardueae</taxon>
        <taxon>Carduinae</taxon>
        <taxon>Cynara</taxon>
    </lineage>
</organism>
<accession>A0A103XT48</accession>
<evidence type="ECO:0000313" key="3">
    <source>
        <dbReference type="Proteomes" id="UP000243975"/>
    </source>
</evidence>
<keyword evidence="3" id="KW-1185">Reference proteome</keyword>
<proteinExistence type="predicted"/>
<dbReference type="GO" id="GO:0004144">
    <property type="term" value="F:diacylglycerol O-acyltransferase activity"/>
    <property type="evidence" value="ECO:0007669"/>
    <property type="project" value="EnsemblPlants"/>
</dbReference>
<dbReference type="EMBL" id="LEKV01004318">
    <property type="protein sequence ID" value="KVH96398.1"/>
    <property type="molecule type" value="Genomic_DNA"/>
</dbReference>
<feature type="non-terminal residue" evidence="2">
    <location>
        <position position="348"/>
    </location>
</feature>
<feature type="region of interest" description="Disordered" evidence="1">
    <location>
        <begin position="173"/>
        <end position="206"/>
    </location>
</feature>
<reference evidence="2 3" key="1">
    <citation type="journal article" date="2016" name="Sci. Rep.">
        <title>The genome sequence of the outbreeding globe artichoke constructed de novo incorporating a phase-aware low-pass sequencing strategy of F1 progeny.</title>
        <authorList>
            <person name="Scaglione D."/>
            <person name="Reyes-Chin-Wo S."/>
            <person name="Acquadro A."/>
            <person name="Froenicke L."/>
            <person name="Portis E."/>
            <person name="Beitel C."/>
            <person name="Tirone M."/>
            <person name="Mauro R."/>
            <person name="Lo Monaco A."/>
            <person name="Mauromicale G."/>
            <person name="Faccioli P."/>
            <person name="Cattivelli L."/>
            <person name="Rieseberg L."/>
            <person name="Michelmore R."/>
            <person name="Lanteri S."/>
        </authorList>
    </citation>
    <scope>NUCLEOTIDE SEQUENCE [LARGE SCALE GENOMIC DNA]</scope>
    <source>
        <strain evidence="2">2C</strain>
    </source>
</reference>
<evidence type="ECO:0000256" key="1">
    <source>
        <dbReference type="SAM" id="MobiDB-lite"/>
    </source>
</evidence>
<sequence length="348" mass="37746">TKITLQSNCERHKFDSIPQTLSISPSSLFVSVSRLSIKFESMEVAGVVFRQAPCFSSNSSVNFRSFSPKQQWSRKSVIALAGCDEFSDKSHLQYYDYNGGPRMSMKEKEMKKQLKLVKGLSKNLARFGDMGFGLNLNVNDGLDEQVRGKMISEATEVLVGQLQKLKAEKMELKRRKKEEKAKKKAAKMMECKSKKESSSSSSSSESECEKLALSQLLASPSAIETATTTVIESPSSMVEEVENNMNMKMQSKRVGDKIEVCMGGKCKKSGAAVLLENFQKAVGGGEAAALVVGCKCMGKCRDGPNVKVGNGNGNPLCIGVGLEDVDSIVNDFLFGQNTMGAPAPALAL</sequence>
<dbReference type="Gene3D" id="3.40.30.10">
    <property type="entry name" value="Glutaredoxin"/>
    <property type="match status" value="1"/>
</dbReference>
<dbReference type="OMA" id="NDHESSC"/>
<comment type="caution">
    <text evidence="2">The sequence shown here is derived from an EMBL/GenBank/DDBJ whole genome shotgun (WGS) entry which is preliminary data.</text>
</comment>
<gene>
    <name evidence="2" type="ORF">Ccrd_001517</name>
</gene>
<dbReference type="Gramene" id="KVH96398">
    <property type="protein sequence ID" value="KVH96398"/>
    <property type="gene ID" value="Ccrd_001517"/>
</dbReference>